<evidence type="ECO:0000256" key="2">
    <source>
        <dbReference type="ARBA" id="ARBA00012180"/>
    </source>
</evidence>
<dbReference type="RefSeq" id="XP_026074280.1">
    <property type="nucleotide sequence ID" value="XM_026218495.1"/>
</dbReference>
<reference evidence="6" key="1">
    <citation type="submission" date="2025-08" db="UniProtKB">
        <authorList>
            <consortium name="RefSeq"/>
        </authorList>
    </citation>
    <scope>IDENTIFICATION</scope>
    <source>
        <strain evidence="6">Wakin</strain>
        <tissue evidence="6">Muscle</tissue>
    </source>
</reference>
<dbReference type="Pfam" id="PF18701">
    <property type="entry name" value="DUF5641"/>
    <property type="match status" value="1"/>
</dbReference>
<dbReference type="InterPro" id="IPR001584">
    <property type="entry name" value="Integrase_cat-core"/>
</dbReference>
<dbReference type="PANTHER" id="PTHR47331">
    <property type="entry name" value="PHD-TYPE DOMAIN-CONTAINING PROTEIN"/>
    <property type="match status" value="1"/>
</dbReference>
<dbReference type="SUPFAM" id="SSF56672">
    <property type="entry name" value="DNA/RNA polymerases"/>
    <property type="match status" value="1"/>
</dbReference>
<proteinExistence type="inferred from homology"/>
<dbReference type="KEGG" id="caua:113053454"/>
<dbReference type="InterPro" id="IPR012337">
    <property type="entry name" value="RNaseH-like_sf"/>
</dbReference>
<dbReference type="SUPFAM" id="SSF53098">
    <property type="entry name" value="Ribonuclease H-like"/>
    <property type="match status" value="1"/>
</dbReference>
<dbReference type="EC" id="3.1.26.4" evidence="2"/>
<dbReference type="InterPro" id="IPR043502">
    <property type="entry name" value="DNA/RNA_pol_sf"/>
</dbReference>
<feature type="domain" description="Integrase catalytic" evidence="4">
    <location>
        <begin position="1685"/>
        <end position="1871"/>
    </location>
</feature>
<dbReference type="InterPro" id="IPR008042">
    <property type="entry name" value="Retrotrans_Pao"/>
</dbReference>
<dbReference type="PROSITE" id="PS50994">
    <property type="entry name" value="INTEGRASE"/>
    <property type="match status" value="1"/>
</dbReference>
<evidence type="ECO:0000313" key="6">
    <source>
        <dbReference type="RefSeq" id="XP_026074280.1"/>
    </source>
</evidence>
<dbReference type="Pfam" id="PF00078">
    <property type="entry name" value="RVT_1"/>
    <property type="match status" value="1"/>
</dbReference>
<dbReference type="PANTHER" id="PTHR47331:SF5">
    <property type="entry name" value="RIBONUCLEASE H"/>
    <property type="match status" value="1"/>
</dbReference>
<dbReference type="CDD" id="cd01644">
    <property type="entry name" value="RT_pepA17"/>
    <property type="match status" value="1"/>
</dbReference>
<feature type="region of interest" description="Disordered" evidence="3">
    <location>
        <begin position="192"/>
        <end position="219"/>
    </location>
</feature>
<evidence type="ECO:0000256" key="1">
    <source>
        <dbReference type="ARBA" id="ARBA00010879"/>
    </source>
</evidence>
<dbReference type="Gene3D" id="3.30.420.10">
    <property type="entry name" value="Ribonuclease H-like superfamily/Ribonuclease H"/>
    <property type="match status" value="1"/>
</dbReference>
<evidence type="ECO:0000256" key="3">
    <source>
        <dbReference type="SAM" id="MobiDB-lite"/>
    </source>
</evidence>
<dbReference type="Gene3D" id="3.30.70.270">
    <property type="match status" value="1"/>
</dbReference>
<sequence>MSEMELHPEYDVCGARPKRHIRPPVRYADYEVDYRGYIGERYREELESTHQEGNARMTPLSSPYDSSLRLQRRDAILQEMDLGYRAENQQPSQKNQLAPQRFPEREFREQLRDYSTPLPSVLHPIHPQEESRVELDDIRHERHLLQQTQRDMASDLVELRALRADMKQLVDAVRNMQSPTSIHTRKPELTVMSPWPPVERKPKAEEEDDWPAPPPWPDPELDEPLPSVPPIAHSLISRIDEVPRIKEEAPPAPAPNMFVGQPQVNHSAREALPTARPWEDTAHHPPPWFKPIQFLPQTHRLPSAEPKYPTAYGGQRSELGSNLTPQQRHPGMAWTQPPPLSSPQDRNYSIPEPSYRGPRPTIRNFSSRDPSEFARLKISLENLLPHDASELFKYQVLVDHLQLEEARLIADAYLNSPTPFSDTMVALNDKFGRPHQIALRRIAAVMDSPDIRRGDFAAFEKFALQIQSLVGMLKTLGHEGEVELQCGSHVARLLSKLPPEQRAEFRRCMYHQGTQTHTLTNLSDWLKYESWCQDSEGQLAVRGAREKPVSRYEGRKGKQPTTVLHGVKDTAKKSEAPVPSSSFKRIKSKPYCPFCNNEEHYLSQCTEVSRLTKDQLTEWIKSNKRCWRCARPHQAAQCNLKKTCSLCQGKHLQVLHEVNMRSSKEAASTPAVESQGTRGTTEVLYLDRPTEGSRVLLKVVKVRLHHGDQSINTYAILDDGSERTMLLSDAAEKLGVQGIQEDLPLRTIREEVQTLRGASVSFFISSPLNPKTKFKITGAFTSDRIGLAAHTYPMEQLRNTYKHLTGLPIRTLINVKPLLLIGSDHPHLVTPIEPVRLGPPGGPAAIRTRLGWTLQGPSSVVRHHAQSRQCLFTTVTPQVSELMKHVERLWQVDIVPFRSEKLVTRSRQDQEAISILETKTIRVEVDGILRYATPLLRRKDMPLLQATKEAVMPCLRSVERRLARDPARAEAYRVEMEKLIKAGSVIKCGPKVSDKEGCEEWYIPHHMVSHNGKNRLVFNCSYQYRGQNLNDHLLPGPTLGASLLGVLLRFREHAVAVSGDIRGMFHQVRLLPEDRALLRFLWRDISQEGPPAVYEWQVLPFGTTCSPCCATFALQRHVSDNSQPDEDVRISVQKCFYVDNCLQSVPTIVEARHLVNKLRAILASAGFDLRQWASNEPSVISHLPEESCSASVELWLAQNKIDTPESTLGLSWLFHTDVLGYKHRHVEYGVPTMRNVYKVLASQYDPLGFILPYTTRAKIIVRHLWDKHRGWDDPLLPQELLQQWKDWEEELQVLPQVTLPRPYLSKSVDISGLQREVHVFCDASEEAYGSVAYLRTTDQHGEVYLSFLMARSRVAPKRFHSMPRLELCAALTGAQLSQVLKRELTIHIDRTTLWSDSTTVLTWLRSESCRFKVFVGTRVAEIQELTDGHAWRYVDTARNPADDVTRGKKLQELIQPNRWSLGPAFLLNSPASWPEDPTVDQTEDTSELRKPIFCGVAAVASSQSTSELGQYSSWKELLEGTVQELHGAANSNDKPTAEDYRQAEQLIFQRAQRDSFQQEYHLLKAGKPVPSYSRLRMLSPELDEKGELIRVGGRLRRAEGLELTTLHPVILDPGHRVTTLLIQDFDNRLHHPGPERVFAELRRSFWILRGREAIRRYQYSCADCRRWRAKPAVPKMADLPSARLRLFKPAFYSTGMDCFGPFEIKVGRRREKRWGIIFKCLTTRAVHLDLLTAIDTDAFLMSLRRFIARRGTPAELFSDQGTNFKGGERELRETFTEMSKELRHLLAPQKISFRFNPPAAPHFGGVWEREIRSVKSALYATVGAQPVPEEVLRTVLTEVEGILNSKPLGYVSSDASDPDPVTPSVLLMGRPDGSLPQVVYPESELICRRRWKHSQILADHFWARFIRLYLPSLQARQKWQATPADIAGDCVVMIADPHLPRALWPIGKVVKTHPSPDGRIRSADVKVKERIYTRPVARLVVLPALPSGEDGDGLTPATTPQP</sequence>
<dbReference type="OrthoDB" id="10056126at2759"/>
<dbReference type="InterPro" id="IPR040676">
    <property type="entry name" value="DUF5641"/>
</dbReference>
<dbReference type="Pfam" id="PF05380">
    <property type="entry name" value="Peptidase_A17"/>
    <property type="match status" value="1"/>
</dbReference>
<dbReference type="GO" id="GO:0003676">
    <property type="term" value="F:nucleic acid binding"/>
    <property type="evidence" value="ECO:0007669"/>
    <property type="project" value="InterPro"/>
</dbReference>
<accession>A0A6P6KPN7</accession>
<evidence type="ECO:0000259" key="4">
    <source>
        <dbReference type="PROSITE" id="PS50994"/>
    </source>
</evidence>
<dbReference type="GO" id="GO:0015074">
    <property type="term" value="P:DNA integration"/>
    <property type="evidence" value="ECO:0007669"/>
    <property type="project" value="InterPro"/>
</dbReference>
<dbReference type="GeneID" id="113053454"/>
<feature type="region of interest" description="Disordered" evidence="3">
    <location>
        <begin position="302"/>
        <end position="346"/>
    </location>
</feature>
<gene>
    <name evidence="6" type="primary">LOC113053454</name>
</gene>
<organism evidence="5 6">
    <name type="scientific">Carassius auratus</name>
    <name type="common">Goldfish</name>
    <dbReference type="NCBI Taxonomy" id="7957"/>
    <lineage>
        <taxon>Eukaryota</taxon>
        <taxon>Metazoa</taxon>
        <taxon>Chordata</taxon>
        <taxon>Craniata</taxon>
        <taxon>Vertebrata</taxon>
        <taxon>Euteleostomi</taxon>
        <taxon>Actinopterygii</taxon>
        <taxon>Neopterygii</taxon>
        <taxon>Teleostei</taxon>
        <taxon>Ostariophysi</taxon>
        <taxon>Cypriniformes</taxon>
        <taxon>Cyprinidae</taxon>
        <taxon>Cyprininae</taxon>
        <taxon>Carassius</taxon>
    </lineage>
</organism>
<dbReference type="InterPro" id="IPR000477">
    <property type="entry name" value="RT_dom"/>
</dbReference>
<name>A0A6P6KPN7_CARAU</name>
<dbReference type="InterPro" id="IPR036397">
    <property type="entry name" value="RNaseH_sf"/>
</dbReference>
<dbReference type="InterPro" id="IPR043128">
    <property type="entry name" value="Rev_trsase/Diguanyl_cyclase"/>
</dbReference>
<protein>
    <recommendedName>
        <fullName evidence="2">ribonuclease H</fullName>
        <ecNumber evidence="2">3.1.26.4</ecNumber>
    </recommendedName>
</protein>
<dbReference type="InterPro" id="IPR041588">
    <property type="entry name" value="Integrase_H2C2"/>
</dbReference>
<keyword evidence="5" id="KW-1185">Reference proteome</keyword>
<feature type="compositionally biased region" description="Polar residues" evidence="3">
    <location>
        <begin position="318"/>
        <end position="327"/>
    </location>
</feature>
<comment type="similarity">
    <text evidence="1">Belongs to the beta type-B retroviral polymerase family. HERV class-II K(HML-2) pol subfamily.</text>
</comment>
<evidence type="ECO:0000313" key="5">
    <source>
        <dbReference type="Proteomes" id="UP000515129"/>
    </source>
</evidence>
<dbReference type="GO" id="GO:0004523">
    <property type="term" value="F:RNA-DNA hybrid ribonuclease activity"/>
    <property type="evidence" value="ECO:0007669"/>
    <property type="project" value="UniProtKB-EC"/>
</dbReference>
<dbReference type="Pfam" id="PF17921">
    <property type="entry name" value="Integrase_H2C2"/>
    <property type="match status" value="1"/>
</dbReference>
<dbReference type="Gene3D" id="3.10.10.10">
    <property type="entry name" value="HIV Type 1 Reverse Transcriptase, subunit A, domain 1"/>
    <property type="match status" value="1"/>
</dbReference>
<dbReference type="Proteomes" id="UP000515129">
    <property type="component" value="Chromosome 34"/>
</dbReference>